<dbReference type="EMBL" id="JAVFKY010000005">
    <property type="protein sequence ID" value="KAK5576356.1"/>
    <property type="molecule type" value="Genomic_DNA"/>
</dbReference>
<accession>A0AAN7TUN8</accession>
<dbReference type="PANTHER" id="PTHR32142:SF61">
    <property type="match status" value="1"/>
</dbReference>
<proteinExistence type="predicted"/>
<evidence type="ECO:0000313" key="1">
    <source>
        <dbReference type="EMBL" id="KAK5576356.1"/>
    </source>
</evidence>
<organism evidence="1 2">
    <name type="scientific">Dictyostelium firmibasis</name>
    <dbReference type="NCBI Taxonomy" id="79012"/>
    <lineage>
        <taxon>Eukaryota</taxon>
        <taxon>Amoebozoa</taxon>
        <taxon>Evosea</taxon>
        <taxon>Eumycetozoa</taxon>
        <taxon>Dictyostelia</taxon>
        <taxon>Dictyosteliales</taxon>
        <taxon>Dictyosteliaceae</taxon>
        <taxon>Dictyostelium</taxon>
    </lineage>
</organism>
<sequence>MGRMKALPDFGDYKNISPIPIFENELEIIKYIKVGISHIYDKDTSRNSANSLKKRSDEFKEILNDASNFEFVEKKIREIIIQLGCSFTNDRAFLNHLRVYKKPFQYTHGEVMCQKNIFWTALYTSETLNLDCLNYMIQNEDLFRGVSIYSSKSNTIISKQFFPKSRTDLIGREISVKWIKRDDLLQFLTVYFSQNIFEFSDSWITNVLLLTLKKVYLVDDDQEQKLSKEYNKRYDEKEFNSNQIIDHKIKDGIFKLSPIGSTLESIAKIMSQGTIKECKTKTFFIEILYGCFSRKTSKLDQDSIKYIVNLLMPHLHPSDYKRFSINPNIIDSKEFVDFLIEHKEFYQLIPSVHKFTKKYEKSNLFSPEIPKDDYDTYDEDYDEDYDEPIKNNVDDTTQSIQEYKDNVTVYLNTRQRFLEFSSFEIANYFHTKLFESQKEFSNSTSSIISSIISETATTTTTTTRTARTTTTAESRISDELKAQKQQQLQSLQKMLNGQKFSNKEYYYLLFLKAIIDCDVTTIENIDRIVSCSSNENDNKFQVLFQQSYLDPKEIRNGISFRFYAFKKVGHQIRQIFDEKEKLKIKNSIFYNDANARDQLLKYLKSSGFKCFTPSTFCYLVELLLSINTEKSNEQFEEIFKPITTSTNFTTATEIAIATATATTTATTTEKNNINNDDNDNINERIFKLSYDLLIHFIHLVDYKKFSIIMDSVNSKRKSIIEMIRTGKTTLSYDKTFYKFHDIQTKEYNYDINDNFRSNAKFTDARDLLKRLINESIIPISKESFYIFDSLYISILQSNGVTLNKLVEINKIYQDNEIRFPEVYADRYADNYIQVDQNTKFQGITNYNNIVSNFVLFYWFHLLDMKISIIFIYGLSNPNFKNFISDKLSCFKSSRFDRIKSNRKSYTSSQIFELISQCQDLGFVEKYSLFKTYFPEADYDNSQLGDYYYSDRSNDFEALVRVGEIDLALLHLQNSVGKKTVYKIPQYLTKKLFQIINLEQIVELINLTTVKNNDTTENTPIIKMWYGSDVKNCKDWILKQAIDNSRIDIAELLLVKDVEYSALPSINKLFSSYELIDLIFNRSCDIDTMEYILKYSNGIILPSIKKYLNQDNFETQSRSYVFGILNDGIGKFELLRTYIPSLTFNKYFIKNFIEYKRFETLQYYMEIGFITCDDLLDSQIEFLKKDENLQYLDWVISLKSKKRDLKRKSPSTSKIAKPLLQTAEPLLQTKSGRKIIKRF</sequence>
<evidence type="ECO:0000313" key="2">
    <source>
        <dbReference type="Proteomes" id="UP001344447"/>
    </source>
</evidence>
<keyword evidence="2" id="KW-1185">Reference proteome</keyword>
<protein>
    <submittedName>
        <fullName evidence="1">Uncharacterized protein</fullName>
    </submittedName>
</protein>
<name>A0AAN7TUN8_9MYCE</name>
<gene>
    <name evidence="1" type="ORF">RB653_007497</name>
</gene>
<reference evidence="1 2" key="1">
    <citation type="submission" date="2023-11" db="EMBL/GenBank/DDBJ databases">
        <title>Dfirmibasis_genome.</title>
        <authorList>
            <person name="Edelbroek B."/>
            <person name="Kjellin J."/>
            <person name="Jerlstrom-Hultqvist J."/>
            <person name="Soderbom F."/>
        </authorList>
    </citation>
    <scope>NUCLEOTIDE SEQUENCE [LARGE SCALE GENOMIC DNA]</scope>
    <source>
        <strain evidence="1 2">TNS-C-14</strain>
    </source>
</reference>
<comment type="caution">
    <text evidence="1">The sequence shown here is derived from an EMBL/GenBank/DDBJ whole genome shotgun (WGS) entry which is preliminary data.</text>
</comment>
<dbReference type="AlphaFoldDB" id="A0AAN7TUN8"/>
<dbReference type="Proteomes" id="UP001344447">
    <property type="component" value="Unassembled WGS sequence"/>
</dbReference>
<dbReference type="PANTHER" id="PTHR32142">
    <property type="entry name" value="B BOX-TYPE DOMAIN-CONTAINING PROTEIN-RELATED"/>
    <property type="match status" value="1"/>
</dbReference>